<organism evidence="1 2">
    <name type="scientific">Lepeophtheirus salmonis</name>
    <name type="common">Salmon louse</name>
    <name type="synonym">Caligus salmonis</name>
    <dbReference type="NCBI Taxonomy" id="72036"/>
    <lineage>
        <taxon>Eukaryota</taxon>
        <taxon>Metazoa</taxon>
        <taxon>Ecdysozoa</taxon>
        <taxon>Arthropoda</taxon>
        <taxon>Crustacea</taxon>
        <taxon>Multicrustacea</taxon>
        <taxon>Hexanauplia</taxon>
        <taxon>Copepoda</taxon>
        <taxon>Siphonostomatoida</taxon>
        <taxon>Caligidae</taxon>
        <taxon>Lepeophtheirus</taxon>
    </lineage>
</organism>
<dbReference type="Proteomes" id="UP000675881">
    <property type="component" value="Chromosome 4"/>
</dbReference>
<evidence type="ECO:0000313" key="2">
    <source>
        <dbReference type="Proteomes" id="UP000675881"/>
    </source>
</evidence>
<sequence>MVKLLPRVNLKELRAECSRIEACRGRGTLGDEKKIAMAVIEDTPNVLGASFVVGQLGVNQPPPFDLSLVPEVQQWMNTLNIVQEGEEDSYTALLRSMTQAFTSSEYIQAIESTENHSKDMIKDDNFAFLSEYMGPQKHKITMKTNHWNPKRAQESSPKESTCRFCGKMVHCQVNLANAGNLTVFGSGKVPTKGFVTLPGYLGRQSYRRLKFIVTDADVSSSTNADVQTLLDEFSNLFEDVPGQTVSHTKAIVHIKEDARPRIIRSRPVPLALLLVRVFNITCSI</sequence>
<reference evidence="1" key="1">
    <citation type="submission" date="2021-02" db="EMBL/GenBank/DDBJ databases">
        <authorList>
            <person name="Bekaert M."/>
        </authorList>
    </citation>
    <scope>NUCLEOTIDE SEQUENCE</scope>
    <source>
        <strain evidence="1">IoA-00</strain>
    </source>
</reference>
<keyword evidence="2" id="KW-1185">Reference proteome</keyword>
<accession>A0A7R8CT92</accession>
<name>A0A7R8CT92_LEPSM</name>
<proteinExistence type="predicted"/>
<dbReference type="EMBL" id="HG994583">
    <property type="protein sequence ID" value="CAF2924329.1"/>
    <property type="molecule type" value="Genomic_DNA"/>
</dbReference>
<evidence type="ECO:0000313" key="1">
    <source>
        <dbReference type="EMBL" id="CAF2924329.1"/>
    </source>
</evidence>
<gene>
    <name evidence="1" type="ORF">LSAA_8440</name>
</gene>
<dbReference type="AlphaFoldDB" id="A0A7R8CT92"/>
<protein>
    <submittedName>
        <fullName evidence="1">(salmon louse) hypothetical protein</fullName>
    </submittedName>
</protein>